<organism evidence="2">
    <name type="scientific">hydrocarbon metagenome</name>
    <dbReference type="NCBI Taxonomy" id="938273"/>
    <lineage>
        <taxon>unclassified sequences</taxon>
        <taxon>metagenomes</taxon>
        <taxon>ecological metagenomes</taxon>
    </lineage>
</organism>
<dbReference type="Gene3D" id="3.50.50.60">
    <property type="entry name" value="FAD/NAD(P)-binding domain"/>
    <property type="match status" value="2"/>
</dbReference>
<proteinExistence type="predicted"/>
<dbReference type="EMBL" id="LNQE01001888">
    <property type="protein sequence ID" value="KUG03270.1"/>
    <property type="molecule type" value="Genomic_DNA"/>
</dbReference>
<comment type="caution">
    <text evidence="2">The sequence shown here is derived from an EMBL/GenBank/DDBJ whole genome shotgun (WGS) entry which is preliminary data.</text>
</comment>
<dbReference type="InterPro" id="IPR049516">
    <property type="entry name" value="FAD-depend_C"/>
</dbReference>
<dbReference type="InterPro" id="IPR028348">
    <property type="entry name" value="FAD-binding_protein"/>
</dbReference>
<reference evidence="2" key="1">
    <citation type="journal article" date="2015" name="Proc. Natl. Acad. Sci. U.S.A.">
        <title>Networks of energetic and metabolic interactions define dynamics in microbial communities.</title>
        <authorList>
            <person name="Embree M."/>
            <person name="Liu J.K."/>
            <person name="Al-Bassam M.M."/>
            <person name="Zengler K."/>
        </authorList>
    </citation>
    <scope>NUCLEOTIDE SEQUENCE</scope>
</reference>
<feature type="domain" description="FAD-dependent protein C-terminal" evidence="1">
    <location>
        <begin position="273"/>
        <end position="469"/>
    </location>
</feature>
<protein>
    <submittedName>
        <fullName evidence="2">Nad(Fad)-utilizing dehydrogenase</fullName>
    </submittedName>
</protein>
<dbReference type="PANTHER" id="PTHR42842:SF3">
    <property type="entry name" value="FAD_NAD(P)-BINDING OXIDOREDUCTASE FAMILY PROTEIN"/>
    <property type="match status" value="1"/>
</dbReference>
<accession>A0A0W8E4E7</accession>
<evidence type="ECO:0000259" key="1">
    <source>
        <dbReference type="Pfam" id="PF21688"/>
    </source>
</evidence>
<dbReference type="Gene3D" id="3.30.70.2700">
    <property type="match status" value="1"/>
</dbReference>
<dbReference type="InterPro" id="IPR036188">
    <property type="entry name" value="FAD/NAD-bd_sf"/>
</dbReference>
<dbReference type="SUPFAM" id="SSF51905">
    <property type="entry name" value="FAD/NAD(P)-binding domain"/>
    <property type="match status" value="1"/>
</dbReference>
<name>A0A0W8E4E7_9ZZZZ</name>
<gene>
    <name evidence="2" type="ORF">ASZ90_019369</name>
</gene>
<sequence>MPLEYEETDLLQAAAARLKIPAAAIIECQLVKRAVDARRNKVHFTCTVDITVENEGQLDQQLWASVDIAKIIKKTPQQPIPGNNDLPLSPLIIGAGPAGLFCGLYLAQNGYQPVIIEQGQDMERRVETVEKFWQQGVLNPYCNTQFGEGGAGTFSDGKLTTRIGDERISYVLDTFVKHGANEEIRYVKKPHVGTDVIRKIIKNIRQEILDLGGELYFDSRMTDISVNQRLIKSIIINNSSEIPCAVLVLAVGNSAREVYRLLHTRDIELVPKAFAVGVRIEHPQLLIDQIQLGDFAGHPRLGPSDYHLTYQDRVSGRALYTFCMCPGGRVIAASSEAGGVVTNGMSYLARDTGIANSALVVTVKPMDWNEEVLGGIILQDRLEKRAFEICGRDYKAPAQRLMDFMARRGSKDLCNTCTTYQPGVKPADLWEILPPEIAEVLWRGIKYWDNRMPGFIDPGAVLTGVETRTSTPVRIIRNEEGCSLSIDNLYPCGEGAGYAGGIMSSAVDGLKTAEKIISNHRKPYEKVEIFDEEAFNARQL</sequence>
<dbReference type="PANTHER" id="PTHR42842">
    <property type="entry name" value="FAD/NAD(P)-BINDING OXIDOREDUCTASE"/>
    <property type="match status" value="1"/>
</dbReference>
<dbReference type="PIRSF" id="PIRSF038984">
    <property type="entry name" value="FAD_binding_protein"/>
    <property type="match status" value="1"/>
</dbReference>
<dbReference type="Pfam" id="PF21688">
    <property type="entry name" value="FAD-depend_C"/>
    <property type="match status" value="1"/>
</dbReference>
<dbReference type="AlphaFoldDB" id="A0A0W8E4E7"/>
<evidence type="ECO:0000313" key="2">
    <source>
        <dbReference type="EMBL" id="KUG03270.1"/>
    </source>
</evidence>
<dbReference type="PRINTS" id="PR00419">
    <property type="entry name" value="ADXRDTASE"/>
</dbReference>